<dbReference type="AlphaFoldDB" id="A0A315EDC7"/>
<dbReference type="GO" id="GO:0030956">
    <property type="term" value="C:glutamyl-tRNA(Gln) amidotransferase complex"/>
    <property type="evidence" value="ECO:0007669"/>
    <property type="project" value="InterPro"/>
</dbReference>
<keyword evidence="8 10" id="KW-0648">Protein biosynthesis</keyword>
<dbReference type="EC" id="6.3.5.7" evidence="3 10"/>
<dbReference type="PANTHER" id="PTHR11895">
    <property type="entry name" value="TRANSAMIDASE"/>
    <property type="match status" value="1"/>
</dbReference>
<evidence type="ECO:0000256" key="10">
    <source>
        <dbReference type="HAMAP-Rule" id="MF_00120"/>
    </source>
</evidence>
<dbReference type="InterPro" id="IPR020556">
    <property type="entry name" value="Amidase_CS"/>
</dbReference>
<comment type="caution">
    <text evidence="12">The sequence shown here is derived from an EMBL/GenBank/DDBJ whole genome shotgun (WGS) entry which is preliminary data.</text>
</comment>
<feature type="active site" description="Acyl-ester intermediate" evidence="10">
    <location>
        <position position="183"/>
    </location>
</feature>
<dbReference type="NCBIfam" id="TIGR00132">
    <property type="entry name" value="gatA"/>
    <property type="match status" value="1"/>
</dbReference>
<sequence>MTTSNLHDMTVAELAQALKSKQVSAVEVATGFLARLGGNPHNTFLDIDSEVTLAQAQASDARLAAGTGGLLEGVPVAHKDVFVTRDFATTAGSKILTGYRSPFDATLVQKLGASAQGGAGMVSLGKLNCDEFAMGSSNENSAFGKVTNPWDTARVPGGSSGGSAAAVAARLTPAATGTDTGGSIRQPASFCGITGIKPTYGRASRYGMIAYASSLDQGGPMARNAEDCALLLSAMCGPDLDRDSTSLDVAAEDFTASLNQSLEGLRIGIPKEFFGEGLAADVRAAVDSALREYEKLGAKLVPISLPRTELSIPVYYIIAPAEASSNLSRFDGVKFGHRAKDYTDLVDMYKKTRAEGFGNEVKRRIMTGAYVLSHGYYDAYYLQAQKIRRMIADDFQRAFTECDVIAGPVAPSVAWKFGENANDPVADYLADIFTLPASLAGLPGMSLPAGFGAQGMPVGLQLIGNYFKEAQLLNAAHRLQQATDFHLQKPAGV</sequence>
<comment type="function">
    <text evidence="10">Allows the formation of correctly charged Gln-tRNA(Gln) through the transamidation of misacylated Glu-tRNA(Gln) in organisms which lack glutaminyl-tRNA synthetase. The reaction takes place in the presence of glutamine and ATP through an activated gamma-phospho-Glu-tRNA(Gln).</text>
</comment>
<evidence type="ECO:0000256" key="3">
    <source>
        <dbReference type="ARBA" id="ARBA00012739"/>
    </source>
</evidence>
<evidence type="ECO:0000256" key="5">
    <source>
        <dbReference type="ARBA" id="ARBA00022598"/>
    </source>
</evidence>
<evidence type="ECO:0000259" key="11">
    <source>
        <dbReference type="Pfam" id="PF01425"/>
    </source>
</evidence>
<evidence type="ECO:0000313" key="13">
    <source>
        <dbReference type="Proteomes" id="UP000250790"/>
    </source>
</evidence>
<feature type="domain" description="Amidase" evidence="11">
    <location>
        <begin position="34"/>
        <end position="473"/>
    </location>
</feature>
<dbReference type="Proteomes" id="UP000250790">
    <property type="component" value="Unassembled WGS sequence"/>
</dbReference>
<dbReference type="PANTHER" id="PTHR11895:SF151">
    <property type="entry name" value="GLUTAMYL-TRNA(GLN) AMIDOTRANSFERASE SUBUNIT A"/>
    <property type="match status" value="1"/>
</dbReference>
<dbReference type="InterPro" id="IPR004412">
    <property type="entry name" value="GatA"/>
</dbReference>
<dbReference type="GO" id="GO:0005524">
    <property type="term" value="F:ATP binding"/>
    <property type="evidence" value="ECO:0007669"/>
    <property type="project" value="UniProtKB-KW"/>
</dbReference>
<evidence type="ECO:0000256" key="4">
    <source>
        <dbReference type="ARBA" id="ARBA00014428"/>
    </source>
</evidence>
<keyword evidence="6 10" id="KW-0547">Nucleotide-binding</keyword>
<evidence type="ECO:0000313" key="12">
    <source>
        <dbReference type="EMBL" id="PUE54122.1"/>
    </source>
</evidence>
<protein>
    <recommendedName>
        <fullName evidence="4 10">Glutamyl-tRNA(Gln) amidotransferase subunit A</fullName>
        <shortName evidence="10">Glu-ADT subunit A</shortName>
        <ecNumber evidence="3 10">6.3.5.7</ecNumber>
    </recommendedName>
</protein>
<evidence type="ECO:0000256" key="8">
    <source>
        <dbReference type="ARBA" id="ARBA00022917"/>
    </source>
</evidence>
<dbReference type="GO" id="GO:0050567">
    <property type="term" value="F:glutaminyl-tRNA synthase (glutamine-hydrolyzing) activity"/>
    <property type="evidence" value="ECO:0007669"/>
    <property type="project" value="UniProtKB-UniRule"/>
</dbReference>
<dbReference type="RefSeq" id="WP_108312108.1">
    <property type="nucleotide sequence ID" value="NZ_NESN01000002.1"/>
</dbReference>
<evidence type="ECO:0000256" key="1">
    <source>
        <dbReference type="ARBA" id="ARBA00008069"/>
    </source>
</evidence>
<accession>A0A315EDC7</accession>
<name>A0A315EDC7_9BURK</name>
<keyword evidence="5 10" id="KW-0436">Ligase</keyword>
<dbReference type="EMBL" id="NESN01000002">
    <property type="protein sequence ID" value="PUE54122.1"/>
    <property type="molecule type" value="Genomic_DNA"/>
</dbReference>
<comment type="catalytic activity">
    <reaction evidence="9 10">
        <text>L-glutamyl-tRNA(Gln) + L-glutamine + ATP + H2O = L-glutaminyl-tRNA(Gln) + L-glutamate + ADP + phosphate + H(+)</text>
        <dbReference type="Rhea" id="RHEA:17521"/>
        <dbReference type="Rhea" id="RHEA-COMP:9681"/>
        <dbReference type="Rhea" id="RHEA-COMP:9684"/>
        <dbReference type="ChEBI" id="CHEBI:15377"/>
        <dbReference type="ChEBI" id="CHEBI:15378"/>
        <dbReference type="ChEBI" id="CHEBI:29985"/>
        <dbReference type="ChEBI" id="CHEBI:30616"/>
        <dbReference type="ChEBI" id="CHEBI:43474"/>
        <dbReference type="ChEBI" id="CHEBI:58359"/>
        <dbReference type="ChEBI" id="CHEBI:78520"/>
        <dbReference type="ChEBI" id="CHEBI:78521"/>
        <dbReference type="ChEBI" id="CHEBI:456216"/>
        <dbReference type="EC" id="6.3.5.7"/>
    </reaction>
</comment>
<comment type="similarity">
    <text evidence="1 10">Belongs to the amidase family. GatA subfamily.</text>
</comment>
<evidence type="ECO:0000256" key="6">
    <source>
        <dbReference type="ARBA" id="ARBA00022741"/>
    </source>
</evidence>
<dbReference type="Pfam" id="PF01425">
    <property type="entry name" value="Amidase"/>
    <property type="match status" value="1"/>
</dbReference>
<dbReference type="GO" id="GO:0016740">
    <property type="term" value="F:transferase activity"/>
    <property type="evidence" value="ECO:0007669"/>
    <property type="project" value="UniProtKB-KW"/>
</dbReference>
<evidence type="ECO:0000256" key="7">
    <source>
        <dbReference type="ARBA" id="ARBA00022840"/>
    </source>
</evidence>
<gene>
    <name evidence="10" type="primary">gatA</name>
    <name evidence="12" type="ORF">B9Z37_06040</name>
</gene>
<dbReference type="OrthoDB" id="9811471at2"/>
<keyword evidence="13" id="KW-1185">Reference proteome</keyword>
<feature type="active site" description="Charge relay system" evidence="10">
    <location>
        <position position="159"/>
    </location>
</feature>
<dbReference type="InterPro" id="IPR000120">
    <property type="entry name" value="Amidase"/>
</dbReference>
<dbReference type="PROSITE" id="PS00571">
    <property type="entry name" value="AMIDASES"/>
    <property type="match status" value="1"/>
</dbReference>
<evidence type="ECO:0000256" key="9">
    <source>
        <dbReference type="ARBA" id="ARBA00047407"/>
    </source>
</evidence>
<feature type="active site" description="Charge relay system" evidence="10">
    <location>
        <position position="79"/>
    </location>
</feature>
<dbReference type="InterPro" id="IPR036928">
    <property type="entry name" value="AS_sf"/>
</dbReference>
<reference evidence="12 13" key="1">
    <citation type="submission" date="2017-04" db="EMBL/GenBank/DDBJ databases">
        <title>Unexpected and diverse lifestyles within the genus Limnohabitans.</title>
        <authorList>
            <person name="Kasalicky V."/>
            <person name="Mehrshad M."/>
            <person name="Andrei S.-A."/>
            <person name="Salcher M."/>
            <person name="Kratochvilova H."/>
            <person name="Simek K."/>
            <person name="Ghai R."/>
        </authorList>
    </citation>
    <scope>NUCLEOTIDE SEQUENCE [LARGE SCALE GENOMIC DNA]</scope>
    <source>
        <strain evidence="12 13">II-B4</strain>
    </source>
</reference>
<dbReference type="HAMAP" id="MF_00120">
    <property type="entry name" value="GatA"/>
    <property type="match status" value="1"/>
</dbReference>
<dbReference type="SUPFAM" id="SSF75304">
    <property type="entry name" value="Amidase signature (AS) enzymes"/>
    <property type="match status" value="1"/>
</dbReference>
<comment type="subunit">
    <text evidence="2 10">Heterotrimer of A, B and C subunits.</text>
</comment>
<keyword evidence="12" id="KW-0808">Transferase</keyword>
<evidence type="ECO:0000256" key="2">
    <source>
        <dbReference type="ARBA" id="ARBA00011123"/>
    </source>
</evidence>
<dbReference type="InterPro" id="IPR023631">
    <property type="entry name" value="Amidase_dom"/>
</dbReference>
<dbReference type="Gene3D" id="3.90.1300.10">
    <property type="entry name" value="Amidase signature (AS) domain"/>
    <property type="match status" value="1"/>
</dbReference>
<keyword evidence="7 10" id="KW-0067">ATP-binding</keyword>
<dbReference type="GO" id="GO:0006412">
    <property type="term" value="P:translation"/>
    <property type="evidence" value="ECO:0007669"/>
    <property type="project" value="UniProtKB-UniRule"/>
</dbReference>
<organism evidence="12 13">
    <name type="scientific">Limnohabitans parvus II-B4</name>
    <dbReference type="NCBI Taxonomy" id="1293052"/>
    <lineage>
        <taxon>Bacteria</taxon>
        <taxon>Pseudomonadati</taxon>
        <taxon>Pseudomonadota</taxon>
        <taxon>Betaproteobacteria</taxon>
        <taxon>Burkholderiales</taxon>
        <taxon>Comamonadaceae</taxon>
        <taxon>Limnohabitans</taxon>
    </lineage>
</organism>
<proteinExistence type="inferred from homology"/>